<dbReference type="Proteomes" id="UP000229523">
    <property type="component" value="Unassembled WGS sequence"/>
</dbReference>
<keyword evidence="3" id="KW-1185">Reference proteome</keyword>
<accession>A0A2G5NW01</accession>
<evidence type="ECO:0000313" key="2">
    <source>
        <dbReference type="EMBL" id="RAI79155.1"/>
    </source>
</evidence>
<evidence type="ECO:0000313" key="3">
    <source>
        <dbReference type="Proteomes" id="UP000229523"/>
    </source>
</evidence>
<evidence type="ECO:0008006" key="4">
    <source>
        <dbReference type="Google" id="ProtNLM"/>
    </source>
</evidence>
<sequence>MTNELNIDIAAQEEKKKLVAEKFNDNTLDMYLSALSKEELKNICRNLGIKGYSSKSKEDLVSLITEAYFADDQMLDKMLQTYNSDFKVVLDDITAQEKNYMVYHHDIPDEVFLFYADDTELLFIPKDVKAHFNTYKQAHPAFKEEIDKIHFYRSALNLYGFVTLKHLAVLKEKYFNVQMTEDEIREELIDVMPEYEALIKDGSVKHKELSNIDIDLKALTEQKDYYIPEYEDYKLYTEHFYVEPTQEIKHLVEYIEAGITEDFQGTDTGKLIVNTILFGLRANETPAQILLHIDNVEKNGFVKFDDREKLTELITAALNTTRLWTLNGHTRNEVQSKVQIEQGQSQVQPQAPAHTVKKKKPVQVKRKTKKRGKNRNVAHVARLNKQ</sequence>
<evidence type="ECO:0000256" key="1">
    <source>
        <dbReference type="SAM" id="MobiDB-lite"/>
    </source>
</evidence>
<protein>
    <recommendedName>
        <fullName evidence="4">Rho termination factor N-terminal domain-containing protein</fullName>
    </recommendedName>
</protein>
<proteinExistence type="predicted"/>
<comment type="caution">
    <text evidence="2">The sequence shown here is derived from an EMBL/GenBank/DDBJ whole genome shotgun (WGS) entry which is preliminary data.</text>
</comment>
<organism evidence="2 3">
    <name type="scientific">Macrococcoides goetzii</name>
    <dbReference type="NCBI Taxonomy" id="1891097"/>
    <lineage>
        <taxon>Bacteria</taxon>
        <taxon>Bacillati</taxon>
        <taxon>Bacillota</taxon>
        <taxon>Bacilli</taxon>
        <taxon>Bacillales</taxon>
        <taxon>Staphylococcaceae</taxon>
        <taxon>Macrococcoides</taxon>
    </lineage>
</organism>
<name>A0A2G5NW01_9STAP</name>
<reference evidence="2 3" key="1">
    <citation type="journal article" date="2018" name="Front. Microbiol.">
        <title>Description and Comparative Genomics of Macrococcus caseolyticus subsp. hominis subsp. nov., Macrococcus goetzii sp. nov., Macrococcus epidermidis sp. nov., and Macrococcus bohemicus sp. nov., Novel Macrococci From Human Clinical Material With Virulence Potential and Suspected Uptake of Foreign DNA by Natural Transformation.</title>
        <authorList>
            <person name="Maslanova I."/>
            <person name="Wertheimer Z."/>
            <person name="Sedlacek I."/>
            <person name="Svec P."/>
            <person name="Indrakova A."/>
            <person name="Kovarovic V."/>
            <person name="Schumann P."/>
            <person name="Sproer C."/>
            <person name="Kralova S."/>
            <person name="Sedo O."/>
            <person name="Kristofova L."/>
            <person name="Vrbovska V."/>
            <person name="Fuzik T."/>
            <person name="Petras P."/>
            <person name="Zdrahal Z."/>
            <person name="Ruzickova V."/>
            <person name="Doskar J."/>
            <person name="Pantucek R."/>
        </authorList>
    </citation>
    <scope>NUCLEOTIDE SEQUENCE [LARGE SCALE GENOMIC DNA]</scope>
    <source>
        <strain evidence="2 3">CCM 4927</strain>
    </source>
</reference>
<dbReference type="EMBL" id="MJBI02000010">
    <property type="protein sequence ID" value="RAI79155.1"/>
    <property type="molecule type" value="Genomic_DNA"/>
</dbReference>
<gene>
    <name evidence="2" type="ORF">BFS35_012445</name>
</gene>
<feature type="region of interest" description="Disordered" evidence="1">
    <location>
        <begin position="344"/>
        <end position="386"/>
    </location>
</feature>
<feature type="compositionally biased region" description="Basic residues" evidence="1">
    <location>
        <begin position="355"/>
        <end position="386"/>
    </location>
</feature>
<dbReference type="AlphaFoldDB" id="A0A2G5NW01"/>
<dbReference type="RefSeq" id="WP_099577122.1">
    <property type="nucleotide sequence ID" value="NZ_MJBI02000010.1"/>
</dbReference>